<dbReference type="SUPFAM" id="SSF52540">
    <property type="entry name" value="P-loop containing nucleoside triphosphate hydrolases"/>
    <property type="match status" value="1"/>
</dbReference>
<reference evidence="12 13" key="1">
    <citation type="submission" date="2016-12" db="EMBL/GenBank/DDBJ databases">
        <title>Candidatus Reconcilibacillus cellulovorans genome.</title>
        <authorList>
            <person name="Kolinko S."/>
            <person name="Wu Y.-W."/>
            <person name="Tachea F."/>
            <person name="Denzel E."/>
            <person name="Hiras J."/>
            <person name="Baecker N."/>
            <person name="Chan L.J."/>
            <person name="Eichorst S.A."/>
            <person name="Frey D."/>
            <person name="Adams P.D."/>
            <person name="Pray T."/>
            <person name="Tanjore D."/>
            <person name="Petzold C.J."/>
            <person name="Gladden J.M."/>
            <person name="Simmons B.A."/>
            <person name="Singer S.W."/>
        </authorList>
    </citation>
    <scope>NUCLEOTIDE SEQUENCE [LARGE SCALE GENOMIC DNA]</scope>
    <source>
        <strain evidence="12">JTherm</strain>
    </source>
</reference>
<feature type="domain" description="ABC transmembrane type-1" evidence="11">
    <location>
        <begin position="16"/>
        <end position="298"/>
    </location>
</feature>
<keyword evidence="8 9" id="KW-0472">Membrane</keyword>
<dbReference type="Gene3D" id="1.20.1560.10">
    <property type="entry name" value="ABC transporter type 1, transmembrane domain"/>
    <property type="match status" value="1"/>
</dbReference>
<evidence type="ECO:0000256" key="6">
    <source>
        <dbReference type="ARBA" id="ARBA00022840"/>
    </source>
</evidence>
<keyword evidence="2" id="KW-0813">Transport</keyword>
<dbReference type="PANTHER" id="PTHR24221">
    <property type="entry name" value="ATP-BINDING CASSETTE SUB-FAMILY B"/>
    <property type="match status" value="1"/>
</dbReference>
<keyword evidence="5" id="KW-0547">Nucleotide-binding</keyword>
<dbReference type="Gene3D" id="3.40.50.300">
    <property type="entry name" value="P-loop containing nucleotide triphosphate hydrolases"/>
    <property type="match status" value="1"/>
</dbReference>
<keyword evidence="4 9" id="KW-0812">Transmembrane</keyword>
<evidence type="ECO:0000256" key="8">
    <source>
        <dbReference type="ARBA" id="ARBA00023136"/>
    </source>
</evidence>
<evidence type="ECO:0000256" key="1">
    <source>
        <dbReference type="ARBA" id="ARBA00004651"/>
    </source>
</evidence>
<dbReference type="SUPFAM" id="SSF90123">
    <property type="entry name" value="ABC transporter transmembrane region"/>
    <property type="match status" value="1"/>
</dbReference>
<keyword evidence="3" id="KW-1003">Cell membrane</keyword>
<protein>
    <submittedName>
        <fullName evidence="12">ABC transporter</fullName>
    </submittedName>
</protein>
<dbReference type="InterPro" id="IPR003593">
    <property type="entry name" value="AAA+_ATPase"/>
</dbReference>
<evidence type="ECO:0000256" key="4">
    <source>
        <dbReference type="ARBA" id="ARBA00022692"/>
    </source>
</evidence>
<evidence type="ECO:0000313" key="12">
    <source>
        <dbReference type="EMBL" id="PDO09730.1"/>
    </source>
</evidence>
<feature type="transmembrane region" description="Helical" evidence="9">
    <location>
        <begin position="133"/>
        <end position="151"/>
    </location>
</feature>
<organism evidence="12 13">
    <name type="scientific">Candidatus Reconcilbacillus cellulovorans</name>
    <dbReference type="NCBI Taxonomy" id="1906605"/>
    <lineage>
        <taxon>Bacteria</taxon>
        <taxon>Bacillati</taxon>
        <taxon>Bacillota</taxon>
        <taxon>Bacilli</taxon>
        <taxon>Bacillales</taxon>
        <taxon>Paenibacillaceae</taxon>
        <taxon>Candidatus Reconcilbacillus</taxon>
    </lineage>
</organism>
<dbReference type="PROSITE" id="PS50893">
    <property type="entry name" value="ABC_TRANSPORTER_2"/>
    <property type="match status" value="1"/>
</dbReference>
<dbReference type="InterPro" id="IPR003439">
    <property type="entry name" value="ABC_transporter-like_ATP-bd"/>
</dbReference>
<dbReference type="InterPro" id="IPR039421">
    <property type="entry name" value="Type_1_exporter"/>
</dbReference>
<feature type="transmembrane region" description="Helical" evidence="9">
    <location>
        <begin position="157"/>
        <end position="178"/>
    </location>
</feature>
<evidence type="ECO:0000256" key="9">
    <source>
        <dbReference type="SAM" id="Phobius"/>
    </source>
</evidence>
<dbReference type="Proteomes" id="UP000243688">
    <property type="component" value="Unassembled WGS sequence"/>
</dbReference>
<keyword evidence="6" id="KW-0067">ATP-binding</keyword>
<dbReference type="PROSITE" id="PS50929">
    <property type="entry name" value="ABC_TM1F"/>
    <property type="match status" value="1"/>
</dbReference>
<comment type="caution">
    <text evidence="12">The sequence shown here is derived from an EMBL/GenBank/DDBJ whole genome shotgun (WGS) entry which is preliminary data.</text>
</comment>
<dbReference type="SMART" id="SM00382">
    <property type="entry name" value="AAA"/>
    <property type="match status" value="1"/>
</dbReference>
<feature type="transmembrane region" description="Helical" evidence="9">
    <location>
        <begin position="51"/>
        <end position="72"/>
    </location>
</feature>
<dbReference type="GO" id="GO:0140359">
    <property type="term" value="F:ABC-type transporter activity"/>
    <property type="evidence" value="ECO:0007669"/>
    <property type="project" value="InterPro"/>
</dbReference>
<evidence type="ECO:0000259" key="10">
    <source>
        <dbReference type="PROSITE" id="PS50893"/>
    </source>
</evidence>
<dbReference type="PROSITE" id="PS00211">
    <property type="entry name" value="ABC_TRANSPORTER_1"/>
    <property type="match status" value="1"/>
</dbReference>
<dbReference type="PANTHER" id="PTHR24221:SF276">
    <property type="entry name" value="ABC TRANSPORTER, ATP-BINDING_PERMEASE PROTEIN"/>
    <property type="match status" value="1"/>
</dbReference>
<feature type="domain" description="ABC transporter" evidence="10">
    <location>
        <begin position="332"/>
        <end position="568"/>
    </location>
</feature>
<dbReference type="InterPro" id="IPR036640">
    <property type="entry name" value="ABC1_TM_sf"/>
</dbReference>
<dbReference type="GO" id="GO:0005886">
    <property type="term" value="C:plasma membrane"/>
    <property type="evidence" value="ECO:0007669"/>
    <property type="project" value="UniProtKB-SubCell"/>
</dbReference>
<keyword evidence="7 9" id="KW-1133">Transmembrane helix</keyword>
<evidence type="ECO:0000256" key="3">
    <source>
        <dbReference type="ARBA" id="ARBA00022475"/>
    </source>
</evidence>
<dbReference type="InterPro" id="IPR011527">
    <property type="entry name" value="ABC1_TM_dom"/>
</dbReference>
<feature type="transmembrane region" description="Helical" evidence="9">
    <location>
        <begin position="12"/>
        <end position="31"/>
    </location>
</feature>
<evidence type="ECO:0000313" key="13">
    <source>
        <dbReference type="Proteomes" id="UP000243688"/>
    </source>
</evidence>
<dbReference type="EMBL" id="MOXJ01000029">
    <property type="protein sequence ID" value="PDO09730.1"/>
    <property type="molecule type" value="Genomic_DNA"/>
</dbReference>
<dbReference type="GO" id="GO:0016887">
    <property type="term" value="F:ATP hydrolysis activity"/>
    <property type="evidence" value="ECO:0007669"/>
    <property type="project" value="InterPro"/>
</dbReference>
<dbReference type="Pfam" id="PF00664">
    <property type="entry name" value="ABC_membrane"/>
    <property type="match status" value="1"/>
</dbReference>
<feature type="transmembrane region" description="Helical" evidence="9">
    <location>
        <begin position="278"/>
        <end position="297"/>
    </location>
</feature>
<dbReference type="AlphaFoldDB" id="A0A2A6DXW3"/>
<name>A0A2A6DXW3_9BACL</name>
<evidence type="ECO:0000256" key="2">
    <source>
        <dbReference type="ARBA" id="ARBA00022448"/>
    </source>
</evidence>
<evidence type="ECO:0000256" key="5">
    <source>
        <dbReference type="ARBA" id="ARBA00022741"/>
    </source>
</evidence>
<feature type="transmembrane region" description="Helical" evidence="9">
    <location>
        <begin position="236"/>
        <end position="258"/>
    </location>
</feature>
<evidence type="ECO:0000256" key="7">
    <source>
        <dbReference type="ARBA" id="ARBA00022989"/>
    </source>
</evidence>
<accession>A0A2A6DXW3</accession>
<comment type="subcellular location">
    <subcellularLocation>
        <location evidence="1">Cell membrane</location>
        <topology evidence="1">Multi-pass membrane protein</topology>
    </subcellularLocation>
</comment>
<gene>
    <name evidence="12" type="ORF">BLM47_10945</name>
</gene>
<dbReference type="FunFam" id="3.40.50.300:FF:000221">
    <property type="entry name" value="Multidrug ABC transporter ATP-binding protein"/>
    <property type="match status" value="1"/>
</dbReference>
<dbReference type="CDD" id="cd18548">
    <property type="entry name" value="ABC_6TM_Tm287_like"/>
    <property type="match status" value="1"/>
</dbReference>
<evidence type="ECO:0000259" key="11">
    <source>
        <dbReference type="PROSITE" id="PS50929"/>
    </source>
</evidence>
<dbReference type="Pfam" id="PF00005">
    <property type="entry name" value="ABC_tran"/>
    <property type="match status" value="1"/>
</dbReference>
<dbReference type="InterPro" id="IPR017871">
    <property type="entry name" value="ABC_transporter-like_CS"/>
</dbReference>
<proteinExistence type="predicted"/>
<dbReference type="InterPro" id="IPR027417">
    <property type="entry name" value="P-loop_NTPase"/>
</dbReference>
<dbReference type="GO" id="GO:0005524">
    <property type="term" value="F:ATP binding"/>
    <property type="evidence" value="ECO:0007669"/>
    <property type="project" value="UniProtKB-KW"/>
</dbReference>
<sequence length="578" mass="62338">MAFLRKYVRKYGVGFAVSVAFVMLEALVDLAQPTLLAHMVDVGVARGDMGSVLRIGGWMLIVTAAGALAASVRNVVSSRVSQAFGTELRADLFRKIVRLPLSELNRFDRASLVTRLTNDVSQLQMFVNGLMRIFTKGPLLCIGSVIMAIRLNPRLSLVVFAVVPIVLALIALSMKIGFPRFARVQEALDRVGAAVREYLGGVRVVRAFGRHDEEERKFAEVNAGYRRAAVAAARTAALFHPAVVLTVQFGIVAVLWISGAGVEDGSVRPGETIAFVQYMTQILFALMTLFMVFAMFVRAKASAVRIGEVLAAEEDVVGTEPVPDKMGLRGRIDFENVSFSYEGPGGPPAIRNVTFSCLPGETVGIVGPTGSGKSTLVSLIPRLYDATSGTVRVGGVDVRRLDPAALREKIAFVPQKTVLFSGTILDNIRMGRPDATEEEAEIAARSAQAHAFVAALPERYGAVVGQRGVNLSGGQKQRLAIARALVRKADILIFDDCTSAVDAVTEAKIRASLKEVCRGVTSLIVAQRISSVVHADKIVVLDRGEVVGVGKHEVLLSTCRVYREMWESQTGREMAVDV</sequence>